<evidence type="ECO:0000313" key="2">
    <source>
        <dbReference type="EMBL" id="SDM44498.1"/>
    </source>
</evidence>
<reference evidence="2 3" key="1">
    <citation type="submission" date="2016-10" db="EMBL/GenBank/DDBJ databases">
        <authorList>
            <person name="de Groot N.N."/>
        </authorList>
    </citation>
    <scope>NUCLEOTIDE SEQUENCE [LARGE SCALE GENOMIC DNA]</scope>
    <source>
        <strain evidence="2 3">DSM 797</strain>
    </source>
</reference>
<dbReference type="InterPro" id="IPR016181">
    <property type="entry name" value="Acyl_CoA_acyltransferase"/>
</dbReference>
<dbReference type="GO" id="GO:0016747">
    <property type="term" value="F:acyltransferase activity, transferring groups other than amino-acyl groups"/>
    <property type="evidence" value="ECO:0007669"/>
    <property type="project" value="InterPro"/>
</dbReference>
<keyword evidence="2" id="KW-0808">Transferase</keyword>
<dbReference type="SUPFAM" id="SSF55729">
    <property type="entry name" value="Acyl-CoA N-acyltransferases (Nat)"/>
    <property type="match status" value="1"/>
</dbReference>
<evidence type="ECO:0000259" key="1">
    <source>
        <dbReference type="PROSITE" id="PS51186"/>
    </source>
</evidence>
<proteinExistence type="predicted"/>
<dbReference type="InterPro" id="IPR000182">
    <property type="entry name" value="GNAT_dom"/>
</dbReference>
<dbReference type="STRING" id="1121325.SAMN04515677_11228"/>
<organism evidence="2 3">
    <name type="scientific">Romboutsia lituseburensis DSM 797</name>
    <dbReference type="NCBI Taxonomy" id="1121325"/>
    <lineage>
        <taxon>Bacteria</taxon>
        <taxon>Bacillati</taxon>
        <taxon>Bacillota</taxon>
        <taxon>Clostridia</taxon>
        <taxon>Peptostreptococcales</taxon>
        <taxon>Peptostreptococcaceae</taxon>
        <taxon>Romboutsia</taxon>
    </lineage>
</organism>
<dbReference type="PANTHER" id="PTHR43415">
    <property type="entry name" value="SPERMIDINE N(1)-ACETYLTRANSFERASE"/>
    <property type="match status" value="1"/>
</dbReference>
<name>A0A1G9TA56_9FIRM</name>
<gene>
    <name evidence="2" type="ORF">SAMN04515677_11228</name>
</gene>
<dbReference type="EMBL" id="FNGW01000012">
    <property type="protein sequence ID" value="SDM44498.1"/>
    <property type="molecule type" value="Genomic_DNA"/>
</dbReference>
<sequence length="183" mass="20938">MRKNLLKQVVTKSSKELTLRCSKPSDAKELIEYLNIIGGESDNMTFGKDEFRLSVDQEETYLKALDEDNTSIMIVVTESNKIIAQGSIVSDKRKRFCHNSVLGISVRKEFWSDGIGSIIMDELINFAKQCEVTKIVTLSINTENKNAIKLYKKFGFDEVGIHKNKFFIDGKFYDEIIMDLHLI</sequence>
<dbReference type="PANTHER" id="PTHR43415:SF3">
    <property type="entry name" value="GNAT-FAMILY ACETYLTRANSFERASE"/>
    <property type="match status" value="1"/>
</dbReference>
<accession>A0A1G9TA56</accession>
<dbReference type="Pfam" id="PF00583">
    <property type="entry name" value="Acetyltransf_1"/>
    <property type="match status" value="1"/>
</dbReference>
<feature type="domain" description="N-acetyltransferase" evidence="1">
    <location>
        <begin position="17"/>
        <end position="183"/>
    </location>
</feature>
<keyword evidence="3" id="KW-1185">Reference proteome</keyword>
<dbReference type="Proteomes" id="UP000199068">
    <property type="component" value="Unassembled WGS sequence"/>
</dbReference>
<protein>
    <submittedName>
        <fullName evidence="2">Protein N-acetyltransferase, RimJ/RimL family</fullName>
    </submittedName>
</protein>
<dbReference type="RefSeq" id="WP_092727520.1">
    <property type="nucleotide sequence ID" value="NZ_FNGW01000012.1"/>
</dbReference>
<dbReference type="AlphaFoldDB" id="A0A1G9TA56"/>
<dbReference type="Gene3D" id="3.40.630.30">
    <property type="match status" value="1"/>
</dbReference>
<dbReference type="PROSITE" id="PS51186">
    <property type="entry name" value="GNAT"/>
    <property type="match status" value="1"/>
</dbReference>
<evidence type="ECO:0000313" key="3">
    <source>
        <dbReference type="Proteomes" id="UP000199068"/>
    </source>
</evidence>